<dbReference type="PANTHER" id="PTHR46552">
    <property type="entry name" value="NADH-UBIQUINONE OXIDOREDUCTASE CHAIN 2"/>
    <property type="match status" value="1"/>
</dbReference>
<keyword evidence="12 17" id="KW-0520">NAD</keyword>
<evidence type="ECO:0000256" key="5">
    <source>
        <dbReference type="ARBA" id="ARBA00022448"/>
    </source>
</evidence>
<gene>
    <name evidence="20" type="primary">ND2</name>
</gene>
<comment type="similarity">
    <text evidence="2 17">Belongs to the complex I subunit 2 family.</text>
</comment>
<feature type="transmembrane region" description="Helical" evidence="17">
    <location>
        <begin position="274"/>
        <end position="293"/>
    </location>
</feature>
<keyword evidence="7 17" id="KW-0812">Transmembrane</keyword>
<evidence type="ECO:0000256" key="3">
    <source>
        <dbReference type="ARBA" id="ARBA00012944"/>
    </source>
</evidence>
<dbReference type="PRINTS" id="PR01436">
    <property type="entry name" value="NADHDHGNASE2"/>
</dbReference>
<comment type="catalytic activity">
    <reaction evidence="16 17">
        <text>a ubiquinone + NADH + 5 H(+)(in) = a ubiquinol + NAD(+) + 4 H(+)(out)</text>
        <dbReference type="Rhea" id="RHEA:29091"/>
        <dbReference type="Rhea" id="RHEA-COMP:9565"/>
        <dbReference type="Rhea" id="RHEA-COMP:9566"/>
        <dbReference type="ChEBI" id="CHEBI:15378"/>
        <dbReference type="ChEBI" id="CHEBI:16389"/>
        <dbReference type="ChEBI" id="CHEBI:17976"/>
        <dbReference type="ChEBI" id="CHEBI:57540"/>
        <dbReference type="ChEBI" id="CHEBI:57945"/>
        <dbReference type="EC" id="7.1.1.2"/>
    </reaction>
</comment>
<keyword evidence="15 17" id="KW-0472">Membrane</keyword>
<dbReference type="AlphaFoldDB" id="A0A1P8SCB6"/>
<evidence type="ECO:0000256" key="9">
    <source>
        <dbReference type="ARBA" id="ARBA00022967"/>
    </source>
</evidence>
<name>A0A1P8SCB6_9TELE</name>
<keyword evidence="5" id="KW-0813">Transport</keyword>
<organism evidence="20">
    <name type="scientific">Otolithes ruber</name>
    <dbReference type="NCBI Taxonomy" id="334907"/>
    <lineage>
        <taxon>Eukaryota</taxon>
        <taxon>Metazoa</taxon>
        <taxon>Chordata</taxon>
        <taxon>Craniata</taxon>
        <taxon>Vertebrata</taxon>
        <taxon>Euteleostomi</taxon>
        <taxon>Actinopterygii</taxon>
        <taxon>Neopterygii</taxon>
        <taxon>Teleostei</taxon>
        <taxon>Neoteleostei</taxon>
        <taxon>Acanthomorphata</taxon>
        <taxon>Eupercaria</taxon>
        <taxon>Sciaenidae</taxon>
        <taxon>Otolithes</taxon>
    </lineage>
</organism>
<evidence type="ECO:0000256" key="17">
    <source>
        <dbReference type="RuleBase" id="RU003403"/>
    </source>
</evidence>
<evidence type="ECO:0000259" key="18">
    <source>
        <dbReference type="Pfam" id="PF00361"/>
    </source>
</evidence>
<evidence type="ECO:0000313" key="20">
    <source>
        <dbReference type="EMBL" id="APY18420.1"/>
    </source>
</evidence>
<feature type="transmembrane region" description="Helical" evidence="17">
    <location>
        <begin position="236"/>
        <end position="253"/>
    </location>
</feature>
<comment type="subcellular location">
    <subcellularLocation>
        <location evidence="1 17">Mitochondrion inner membrane</location>
        <topology evidence="1 17">Multi-pass membrane protein</topology>
    </subcellularLocation>
</comment>
<dbReference type="GO" id="GO:0005743">
    <property type="term" value="C:mitochondrial inner membrane"/>
    <property type="evidence" value="ECO:0007669"/>
    <property type="project" value="UniProtKB-SubCell"/>
</dbReference>
<feature type="domain" description="NADH:quinone oxidoreductase/Mrp antiporter transmembrane" evidence="18">
    <location>
        <begin position="23"/>
        <end position="287"/>
    </location>
</feature>
<dbReference type="Pfam" id="PF00361">
    <property type="entry name" value="Proton_antipo_M"/>
    <property type="match status" value="1"/>
</dbReference>
<dbReference type="InterPro" id="IPR010933">
    <property type="entry name" value="NADH_DH_su2_C"/>
</dbReference>
<feature type="transmembrane region" description="Helical" evidence="17">
    <location>
        <begin position="59"/>
        <end position="80"/>
    </location>
</feature>
<feature type="transmembrane region" description="Helical" evidence="17">
    <location>
        <begin position="92"/>
        <end position="115"/>
    </location>
</feature>
<dbReference type="InterPro" id="IPR003917">
    <property type="entry name" value="NADH_UbQ_OxRdtase_chain2"/>
</dbReference>
<evidence type="ECO:0000256" key="12">
    <source>
        <dbReference type="ARBA" id="ARBA00023027"/>
    </source>
</evidence>
<evidence type="ECO:0000259" key="19">
    <source>
        <dbReference type="Pfam" id="PF06444"/>
    </source>
</evidence>
<evidence type="ECO:0000256" key="2">
    <source>
        <dbReference type="ARBA" id="ARBA00007012"/>
    </source>
</evidence>
<sequence>MPPTLAFAILTSLGLGTTITFASSHWFLAWMGLEINTLAILPLMAHYPHPRAVEATLKYFLTQAVAASTLLFASITNAWFSGQWDIQHMSHPLPATLFTMALALKLGLAPLHIWLPEVLQGLDLGTGLVLSTWQKLAPLILLIQIYPANSALLIILGLTSTLIGGWGGLNQTQLRKILAYSSIAHLGWMILVLQFYPALTLLTFFMYFIMTFSTFLVFKSSKATNVNALATSWTKAPALTALMPLVLFSLGGLPPLSGFMPKWLILQELSKQELVLTATLAAFTALLSLYFYLRLSYAMALTMFPDNPAGTPPWRFQTSQFTYPLAVSITATIVLLPLTPTILTLLIT</sequence>
<dbReference type="GO" id="GO:0006120">
    <property type="term" value="P:mitochondrial electron transport, NADH to ubiquinone"/>
    <property type="evidence" value="ECO:0007669"/>
    <property type="project" value="InterPro"/>
</dbReference>
<dbReference type="Pfam" id="PF06444">
    <property type="entry name" value="NADH_dehy_S2_C"/>
    <property type="match status" value="1"/>
</dbReference>
<keyword evidence="8 17" id="KW-0999">Mitochondrion inner membrane</keyword>
<evidence type="ECO:0000256" key="7">
    <source>
        <dbReference type="ARBA" id="ARBA00022692"/>
    </source>
</evidence>
<keyword evidence="10 17" id="KW-0249">Electron transport</keyword>
<keyword evidence="13 17" id="KW-0830">Ubiquinone</keyword>
<feature type="transmembrane region" description="Helical" evidence="17">
    <location>
        <begin position="190"/>
        <end position="216"/>
    </location>
</feature>
<keyword evidence="9 17" id="KW-1278">Translocase</keyword>
<dbReference type="GO" id="GO:0008137">
    <property type="term" value="F:NADH dehydrogenase (ubiquinone) activity"/>
    <property type="evidence" value="ECO:0007669"/>
    <property type="project" value="UniProtKB-EC"/>
</dbReference>
<feature type="transmembrane region" description="Helical" evidence="17">
    <location>
        <begin position="321"/>
        <end position="347"/>
    </location>
</feature>
<evidence type="ECO:0000256" key="13">
    <source>
        <dbReference type="ARBA" id="ARBA00023075"/>
    </source>
</evidence>
<reference evidence="20" key="1">
    <citation type="submission" date="2016-09" db="EMBL/GenBank/DDBJ databases">
        <title>Complete mitochondrial genome and the phylogenetic position of the tigertooth croaker Otolithes ruber (Perciformes Sciaenidae).</title>
        <authorList>
            <person name="Guo C.-C."/>
            <person name="Liu M."/>
            <person name="Lin J.-J."/>
        </authorList>
    </citation>
    <scope>NUCLEOTIDE SEQUENCE</scope>
    <source>
        <strain evidence="20">MJ2015081503</strain>
    </source>
</reference>
<evidence type="ECO:0000256" key="16">
    <source>
        <dbReference type="ARBA" id="ARBA00049551"/>
    </source>
</evidence>
<feature type="transmembrane region" description="Helical" evidence="17">
    <location>
        <begin position="152"/>
        <end position="169"/>
    </location>
</feature>
<dbReference type="InterPro" id="IPR050175">
    <property type="entry name" value="Complex_I_Subunit_2"/>
</dbReference>
<evidence type="ECO:0000256" key="11">
    <source>
        <dbReference type="ARBA" id="ARBA00022989"/>
    </source>
</evidence>
<evidence type="ECO:0000256" key="6">
    <source>
        <dbReference type="ARBA" id="ARBA00022660"/>
    </source>
</evidence>
<dbReference type="PANTHER" id="PTHR46552:SF1">
    <property type="entry name" value="NADH-UBIQUINONE OXIDOREDUCTASE CHAIN 2"/>
    <property type="match status" value="1"/>
</dbReference>
<proteinExistence type="inferred from homology"/>
<evidence type="ECO:0000256" key="14">
    <source>
        <dbReference type="ARBA" id="ARBA00023128"/>
    </source>
</evidence>
<dbReference type="EMBL" id="KX929060">
    <property type="protein sequence ID" value="APY18420.1"/>
    <property type="molecule type" value="Genomic_DNA"/>
</dbReference>
<accession>A0A1P8SCB6</accession>
<feature type="domain" description="NADH dehydrogenase subunit 2 C-terminal" evidence="19">
    <location>
        <begin position="289"/>
        <end position="343"/>
    </location>
</feature>
<keyword evidence="11 17" id="KW-1133">Transmembrane helix</keyword>
<protein>
    <recommendedName>
        <fullName evidence="4 17">NADH-ubiquinone oxidoreductase chain 2</fullName>
        <ecNumber evidence="3 17">7.1.1.2</ecNumber>
    </recommendedName>
</protein>
<dbReference type="InterPro" id="IPR001750">
    <property type="entry name" value="ND/Mrp_TM"/>
</dbReference>
<keyword evidence="6 17" id="KW-0679">Respiratory chain</keyword>
<dbReference type="EC" id="7.1.1.2" evidence="3 17"/>
<keyword evidence="14 17" id="KW-0496">Mitochondrion</keyword>
<evidence type="ECO:0000256" key="4">
    <source>
        <dbReference type="ARBA" id="ARBA00021008"/>
    </source>
</evidence>
<comment type="function">
    <text evidence="17">Core subunit of the mitochondrial membrane respiratory chain NADH dehydrogenase (Complex I) which catalyzes electron transfer from NADH through the respiratory chain, using ubiquinone as an electron acceptor. Essential for the catalytic activity and assembly of complex I.</text>
</comment>
<geneLocation type="mitochondrion" evidence="20"/>
<evidence type="ECO:0000256" key="10">
    <source>
        <dbReference type="ARBA" id="ARBA00022982"/>
    </source>
</evidence>
<evidence type="ECO:0000256" key="1">
    <source>
        <dbReference type="ARBA" id="ARBA00004448"/>
    </source>
</evidence>
<evidence type="ECO:0000256" key="15">
    <source>
        <dbReference type="ARBA" id="ARBA00023136"/>
    </source>
</evidence>
<evidence type="ECO:0000256" key="8">
    <source>
        <dbReference type="ARBA" id="ARBA00022792"/>
    </source>
</evidence>